<dbReference type="Pfam" id="PF20398">
    <property type="entry name" value="DUF6691"/>
    <property type="match status" value="1"/>
</dbReference>
<dbReference type="RefSeq" id="WP_074929054.1">
    <property type="nucleotide sequence ID" value="NZ_FPBL01000009.1"/>
</dbReference>
<dbReference type="OrthoDB" id="9790409at2"/>
<organism evidence="2 3">
    <name type="scientific">Nitrosomonas eutropha</name>
    <dbReference type="NCBI Taxonomy" id="916"/>
    <lineage>
        <taxon>Bacteria</taxon>
        <taxon>Pseudomonadati</taxon>
        <taxon>Pseudomonadota</taxon>
        <taxon>Betaproteobacteria</taxon>
        <taxon>Nitrosomonadales</taxon>
        <taxon>Nitrosomonadaceae</taxon>
        <taxon>Nitrosomonas</taxon>
    </lineage>
</organism>
<keyword evidence="1" id="KW-0472">Membrane</keyword>
<sequence length="155" mass="16419">MFILIVALLSGLIFGLGLILSGMTDPAKVLAFLDVAGSWDPSLALVMLGAISIGFLAFRAAKRRGQTLLSAPLHLPISRTIDRHLILGSLLFGAGWGLAGLCPGPSLVLAASGHSGGIIFVVAMLLGMVIFDRLEKCRQVDSKLNDRQQKNIGRE</sequence>
<feature type="transmembrane region" description="Helical" evidence="1">
    <location>
        <begin position="107"/>
        <end position="131"/>
    </location>
</feature>
<reference evidence="2 3" key="1">
    <citation type="submission" date="2016-10" db="EMBL/GenBank/DDBJ databases">
        <authorList>
            <person name="de Groot N.N."/>
        </authorList>
    </citation>
    <scope>NUCLEOTIDE SEQUENCE [LARGE SCALE GENOMIC DNA]</scope>
    <source>
        <strain evidence="2 3">Nm24</strain>
    </source>
</reference>
<evidence type="ECO:0000256" key="1">
    <source>
        <dbReference type="SAM" id="Phobius"/>
    </source>
</evidence>
<feature type="transmembrane region" description="Helical" evidence="1">
    <location>
        <begin position="81"/>
        <end position="101"/>
    </location>
</feature>
<dbReference type="InterPro" id="IPR046513">
    <property type="entry name" value="DUF6691"/>
</dbReference>
<accession>A0A1I7IKK9</accession>
<evidence type="ECO:0000313" key="3">
    <source>
        <dbReference type="Proteomes" id="UP000183926"/>
    </source>
</evidence>
<dbReference type="EMBL" id="FPBL01000009">
    <property type="protein sequence ID" value="SFU73426.1"/>
    <property type="molecule type" value="Genomic_DNA"/>
</dbReference>
<dbReference type="AlphaFoldDB" id="A0A1I7IKK9"/>
<dbReference type="Proteomes" id="UP000183926">
    <property type="component" value="Unassembled WGS sequence"/>
</dbReference>
<proteinExistence type="predicted"/>
<gene>
    <name evidence="2" type="ORF">SAMN05216339_10939</name>
</gene>
<name>A0A1I7IKK9_9PROT</name>
<protein>
    <submittedName>
        <fullName evidence="2">Uncharacterized protein</fullName>
    </submittedName>
</protein>
<keyword evidence="1" id="KW-0812">Transmembrane</keyword>
<feature type="transmembrane region" description="Helical" evidence="1">
    <location>
        <begin position="41"/>
        <end position="61"/>
    </location>
</feature>
<evidence type="ECO:0000313" key="2">
    <source>
        <dbReference type="EMBL" id="SFU73426.1"/>
    </source>
</evidence>
<keyword evidence="1" id="KW-1133">Transmembrane helix</keyword>